<dbReference type="SUPFAM" id="SSF88713">
    <property type="entry name" value="Glycoside hydrolase/deacetylase"/>
    <property type="match status" value="1"/>
</dbReference>
<sequence>MTHTIDGSLTDWTSADRLDLPGLSRPGLALYGTYEAGQYVFGLSTGTAIGAGTTFWLNTDRNAATGAQAFAGAETGAEFYVDFRNDPATAKPVPYLYKLDSAGAETFLGAMTAAYSADETTVEFSVPSAALAQTVIGLDLKIDVNNDANATLPLSYGGNTLTVKDPASLPPVTAHPLKIGIVYSETSAKAYFGGGDAGEMSYSHLFMAAQNQATAAGIPFDVLSEGDLTNLAKISGYDALVFPSFRNVPADKVAAIQDVLTDAVYKYHVGLITAGDFMTNGVATTANPLGDPIAGDPYIRMKTLLDVTRVDGASGAGVDVKAGDLTNPMLDGYTANEQIRHYDNFSTSWYGSADGAAVSQIATQNVTLAGATSAHNAVIGTVTGAKNVHFASESFLGDNNMLQHAIDYIVDPASGPNLSLHMSRDKAIVASRTDMDQAMEIADVTPVDGSDGIYKKLQPILDQWKKDYNFVGSYYVDVGDGTDGRETNWDVSGPFYKQLLAAGNEIGSHSLTHPDNTNGLTSEKYASEFGTSRDIINAKLGITIQGAAVPGAPEFLPASKAIEQYYSYISGGAALVGAGYPGAIGHLTPDDGKVYIAPNMSFDFTLVGFQKKTAAEASDQWQAEFKSLISHSDMPVVVWPWHDYGPTNWVTDENIVPSYNTAMYTNLIKTAYEAGSEFVTLGDLAQRVASFDASSLTYGYDAATSTLSASVHTPDAGKFALNLGDLGTSKIKGVTGWYAYDDDSVFVDRDGGDYKIVLGATQDDVTHLYDIADRAELVNVSGDGTNLTFTAVGEGTYLIDLADPAGRTVEVKSETDPNLVKTLTGDKLAITLTGLGSHTVAVTMVGSTGGGGGGTTDPGGGTGGGGGTTDPGGGTGGGGGTTDPGGGGSPGDLPNRSSFGTVSHDVQSPAGEVYALYDAIFDRPSDPVGQQYWTNALNTGMSLHELAATLLASPEGQAHLPATDSVAFIESLYQSALHRGSDSEGLQYWLAALDHGADRADLAGGFALSTENVASIQSALDIGIFTPDLEASQVARLYYGLLDRAPDASGLHVWTAALEGGTALASIAQGFLASGEYAAKFAGLTDAAYIEALYDGALGRHAEANGLQGWTSALANGATRAEVAVGIAESSEAQNHLLSQIESGWHLVA</sequence>
<dbReference type="InterPro" id="IPR025282">
    <property type="entry name" value="DUF4214"/>
</dbReference>
<dbReference type="Gene3D" id="1.10.3130.20">
    <property type="entry name" value="Phycobilisome linker domain"/>
    <property type="match status" value="1"/>
</dbReference>
<dbReference type="AlphaFoldDB" id="A0A6L3SQS1"/>
<evidence type="ECO:0000313" key="4">
    <source>
        <dbReference type="Proteomes" id="UP000474159"/>
    </source>
</evidence>
<feature type="domain" description="DUF4214" evidence="2">
    <location>
        <begin position="947"/>
        <end position="1015"/>
    </location>
</feature>
<protein>
    <submittedName>
        <fullName evidence="3">DUF4214 domain-containing protein</fullName>
    </submittedName>
</protein>
<evidence type="ECO:0000259" key="2">
    <source>
        <dbReference type="Pfam" id="PF13946"/>
    </source>
</evidence>
<dbReference type="Pfam" id="PF13946">
    <property type="entry name" value="DUF4214"/>
    <property type="match status" value="2"/>
</dbReference>
<evidence type="ECO:0000256" key="1">
    <source>
        <dbReference type="SAM" id="MobiDB-lite"/>
    </source>
</evidence>
<reference evidence="3 4" key="1">
    <citation type="submission" date="2019-09" db="EMBL/GenBank/DDBJ databases">
        <title>YIM 48816 draft genome.</title>
        <authorList>
            <person name="Jiang L."/>
        </authorList>
    </citation>
    <scope>NUCLEOTIDE SEQUENCE [LARGE SCALE GENOMIC DNA]</scope>
    <source>
        <strain evidence="3 4">YIM 48816</strain>
    </source>
</reference>
<feature type="domain" description="DUF4214" evidence="2">
    <location>
        <begin position="1068"/>
        <end position="1136"/>
    </location>
</feature>
<accession>A0A6L3SQS1</accession>
<feature type="region of interest" description="Disordered" evidence="1">
    <location>
        <begin position="846"/>
        <end position="904"/>
    </location>
</feature>
<dbReference type="Gene3D" id="3.20.20.370">
    <property type="entry name" value="Glycoside hydrolase/deacetylase"/>
    <property type="match status" value="1"/>
</dbReference>
<dbReference type="OrthoDB" id="7966550at2"/>
<keyword evidence="4" id="KW-1185">Reference proteome</keyword>
<evidence type="ECO:0000313" key="3">
    <source>
        <dbReference type="EMBL" id="KAB1073817.1"/>
    </source>
</evidence>
<dbReference type="CDD" id="cd03143">
    <property type="entry name" value="A4_beta-galactosidase_middle_domain"/>
    <property type="match status" value="1"/>
</dbReference>
<feature type="compositionally biased region" description="Polar residues" evidence="1">
    <location>
        <begin position="895"/>
        <end position="904"/>
    </location>
</feature>
<dbReference type="EMBL" id="VZZK01000040">
    <property type="protein sequence ID" value="KAB1073817.1"/>
    <property type="molecule type" value="Genomic_DNA"/>
</dbReference>
<dbReference type="RefSeq" id="WP_151003996.1">
    <property type="nucleotide sequence ID" value="NZ_BPQY01000378.1"/>
</dbReference>
<feature type="compositionally biased region" description="Gly residues" evidence="1">
    <location>
        <begin position="847"/>
        <end position="890"/>
    </location>
</feature>
<organism evidence="3 4">
    <name type="scientific">Methylobacterium soli</name>
    <dbReference type="NCBI Taxonomy" id="553447"/>
    <lineage>
        <taxon>Bacteria</taxon>
        <taxon>Pseudomonadati</taxon>
        <taxon>Pseudomonadota</taxon>
        <taxon>Alphaproteobacteria</taxon>
        <taxon>Hyphomicrobiales</taxon>
        <taxon>Methylobacteriaceae</taxon>
        <taxon>Methylobacterium</taxon>
    </lineage>
</organism>
<dbReference type="InterPro" id="IPR038255">
    <property type="entry name" value="PBS_linker_sf"/>
</dbReference>
<dbReference type="Gene3D" id="3.40.50.880">
    <property type="match status" value="1"/>
</dbReference>
<proteinExistence type="predicted"/>
<dbReference type="Proteomes" id="UP000474159">
    <property type="component" value="Unassembled WGS sequence"/>
</dbReference>
<dbReference type="InterPro" id="IPR029062">
    <property type="entry name" value="Class_I_gatase-like"/>
</dbReference>
<dbReference type="GO" id="GO:0005975">
    <property type="term" value="P:carbohydrate metabolic process"/>
    <property type="evidence" value="ECO:0007669"/>
    <property type="project" value="InterPro"/>
</dbReference>
<name>A0A6L3SQS1_9HYPH</name>
<comment type="caution">
    <text evidence="3">The sequence shown here is derived from an EMBL/GenBank/DDBJ whole genome shotgun (WGS) entry which is preliminary data.</text>
</comment>
<dbReference type="InterPro" id="IPR011330">
    <property type="entry name" value="Glyco_hydro/deAcase_b/a-brl"/>
</dbReference>
<gene>
    <name evidence="3" type="ORF">F6X53_26460</name>
</gene>